<dbReference type="Gene3D" id="1.20.120.1490">
    <property type="match status" value="1"/>
</dbReference>
<protein>
    <submittedName>
        <fullName evidence="3">LTXXQ motif family protein</fullName>
    </submittedName>
</protein>
<evidence type="ECO:0000256" key="2">
    <source>
        <dbReference type="SAM" id="SignalP"/>
    </source>
</evidence>
<name>A0A1G5QZ78_9GAMM</name>
<keyword evidence="1" id="KW-0175">Coiled coil</keyword>
<keyword evidence="4" id="KW-1185">Reference proteome</keyword>
<sequence>MNKRLWTVAAVVAGGVWFGASAWAMGPNETCPTGPGGGTQPPMMTLMNLDAELQLSEAQRGAWDEFVTTVNARRSEMMGFMMAQRNAGASSGPAYDNLRNNAQRMEKRMTMMRTMADALEQLYAKLTPEQQAVIDRTIAGHEGHGG</sequence>
<dbReference type="Proteomes" id="UP000199648">
    <property type="component" value="Unassembled WGS sequence"/>
</dbReference>
<evidence type="ECO:0000313" key="4">
    <source>
        <dbReference type="Proteomes" id="UP000199648"/>
    </source>
</evidence>
<dbReference type="InterPro" id="IPR012899">
    <property type="entry name" value="LTXXQ"/>
</dbReference>
<dbReference type="Pfam" id="PF07813">
    <property type="entry name" value="LTXXQ"/>
    <property type="match status" value="1"/>
</dbReference>
<evidence type="ECO:0000256" key="1">
    <source>
        <dbReference type="SAM" id="Coils"/>
    </source>
</evidence>
<accession>A0A1G5QZ78</accession>
<organism evidence="3 4">
    <name type="scientific">Thiohalomonas denitrificans</name>
    <dbReference type="NCBI Taxonomy" id="415747"/>
    <lineage>
        <taxon>Bacteria</taxon>
        <taxon>Pseudomonadati</taxon>
        <taxon>Pseudomonadota</taxon>
        <taxon>Gammaproteobacteria</taxon>
        <taxon>Thiohalomonadales</taxon>
        <taxon>Thiohalomonadaceae</taxon>
        <taxon>Thiohalomonas</taxon>
    </lineage>
</organism>
<reference evidence="3 4" key="1">
    <citation type="submission" date="2016-10" db="EMBL/GenBank/DDBJ databases">
        <authorList>
            <person name="de Groot N.N."/>
        </authorList>
    </citation>
    <scope>NUCLEOTIDE SEQUENCE [LARGE SCALE GENOMIC DNA]</scope>
    <source>
        <strain evidence="3 4">HLD2</strain>
    </source>
</reference>
<feature type="signal peptide" evidence="2">
    <location>
        <begin position="1"/>
        <end position="24"/>
    </location>
</feature>
<dbReference type="RefSeq" id="WP_092998929.1">
    <property type="nucleotide sequence ID" value="NZ_FMWD01000013.1"/>
</dbReference>
<keyword evidence="2" id="KW-0732">Signal</keyword>
<feature type="coiled-coil region" evidence="1">
    <location>
        <begin position="95"/>
        <end position="122"/>
    </location>
</feature>
<dbReference type="OrthoDB" id="7060764at2"/>
<proteinExistence type="predicted"/>
<dbReference type="GO" id="GO:0042597">
    <property type="term" value="C:periplasmic space"/>
    <property type="evidence" value="ECO:0007669"/>
    <property type="project" value="InterPro"/>
</dbReference>
<dbReference type="EMBL" id="FMWD01000013">
    <property type="protein sequence ID" value="SCZ67027.1"/>
    <property type="molecule type" value="Genomic_DNA"/>
</dbReference>
<gene>
    <name evidence="3" type="ORF">SAMN03097708_03072</name>
</gene>
<dbReference type="AlphaFoldDB" id="A0A1G5QZ78"/>
<evidence type="ECO:0000313" key="3">
    <source>
        <dbReference type="EMBL" id="SCZ67027.1"/>
    </source>
</evidence>
<feature type="chain" id="PRO_5011677649" evidence="2">
    <location>
        <begin position="25"/>
        <end position="146"/>
    </location>
</feature>